<dbReference type="InterPro" id="IPR028994">
    <property type="entry name" value="Integrin_alpha_N"/>
</dbReference>
<dbReference type="RefSeq" id="WP_074921031.1">
    <property type="nucleotide sequence ID" value="NZ_CP141274.1"/>
</dbReference>
<dbReference type="GeneID" id="94690811"/>
<evidence type="ECO:0000256" key="1">
    <source>
        <dbReference type="ARBA" id="ARBA00022723"/>
    </source>
</evidence>
<organism evidence="6 7">
    <name type="scientific">Delftia lacustris</name>
    <dbReference type="NCBI Taxonomy" id="558537"/>
    <lineage>
        <taxon>Bacteria</taxon>
        <taxon>Pseudomonadati</taxon>
        <taxon>Pseudomonadota</taxon>
        <taxon>Betaproteobacteria</taxon>
        <taxon>Burkholderiales</taxon>
        <taxon>Comamonadaceae</taxon>
        <taxon>Delftia</taxon>
    </lineage>
</organism>
<keyword evidence="1" id="KW-0479">Metal-binding</keyword>
<gene>
    <name evidence="6" type="ORF">SAMN05421547_102242</name>
</gene>
<evidence type="ECO:0000313" key="7">
    <source>
        <dbReference type="Proteomes" id="UP000183417"/>
    </source>
</evidence>
<dbReference type="InterPro" id="IPR008707">
    <property type="entry name" value="B-propeller_PilY1"/>
</dbReference>
<evidence type="ECO:0000259" key="5">
    <source>
        <dbReference type="Pfam" id="PF05567"/>
    </source>
</evidence>
<dbReference type="EMBL" id="FNPE01000002">
    <property type="protein sequence ID" value="SDY03446.1"/>
    <property type="molecule type" value="Genomic_DNA"/>
</dbReference>
<dbReference type="Pfam" id="PF05567">
    <property type="entry name" value="T4P_PilY1"/>
    <property type="match status" value="1"/>
</dbReference>
<dbReference type="Proteomes" id="UP000183417">
    <property type="component" value="Unassembled WGS sequence"/>
</dbReference>
<feature type="signal peptide" evidence="4">
    <location>
        <begin position="1"/>
        <end position="28"/>
    </location>
</feature>
<keyword evidence="2" id="KW-0106">Calcium</keyword>
<dbReference type="SUPFAM" id="SSF69318">
    <property type="entry name" value="Integrin alpha N-terminal domain"/>
    <property type="match status" value="1"/>
</dbReference>
<dbReference type="GO" id="GO:0046872">
    <property type="term" value="F:metal ion binding"/>
    <property type="evidence" value="ECO:0007669"/>
    <property type="project" value="UniProtKB-KW"/>
</dbReference>
<feature type="chain" id="PRO_5010176140" evidence="4">
    <location>
        <begin position="29"/>
        <end position="828"/>
    </location>
</feature>
<accession>A0A1H3GJF1</accession>
<evidence type="ECO:0000256" key="3">
    <source>
        <dbReference type="SAM" id="MobiDB-lite"/>
    </source>
</evidence>
<name>A0A1H3GJF1_9BURK</name>
<feature type="region of interest" description="Disordered" evidence="3">
    <location>
        <begin position="221"/>
        <end position="244"/>
    </location>
</feature>
<evidence type="ECO:0000313" key="6">
    <source>
        <dbReference type="EMBL" id="SDY03446.1"/>
    </source>
</evidence>
<sequence>MPHLCHPWLRRILLPAPTAAAMAAAVLAAQNSQAMDMIQSSLGPRVKVTIKPGLPAPIQVQQVLEADTPIARVQADGTEFAAPIEDCPAGQQADAKGRSSSMASSGSVITRAGVDIFSARYRAKAAWSGWISAETVQADGSLTATAGWQGKTTAGHLDALSDEQAINDRLILTWSDRLQRGVSFKWNELDHLQKASLGIDVEGRADNLGKHRLNFIRGDRRMEAPGQPPRVGPTRPFRQRSSRQGDIVNSQIWHTGHPVDNWPLPGYAAYTLAQQKRQPMIYAGGNDGMLHGFSATDGREKIAYIPRGVISGLARLSDPDYDARHRYFVDGSVMSGDIPSGSVASSQWRTVLAGMAGAGAKGYFVLDITHPEAFSESGASSLVLLDRTQTRNSDPGDCTSLDDVRQRATCQENKDLGHILAAPVLDDANPQRSTQITQLNNNRWALVTGNGYHSTNQRPVLLIQYLDGNQELLRLVATGNTPTGTTPETTRNGLSAPRLVDINGDGRPDVVYAGDIQGNLWKFLIASGASSRWGVAFDGRPLYTAWGGSSPSATRNLRQAITAPPSVRANDRRRASKNAKEGRERLTAGGMLVAFGTGRHITRQDSGNTAVQSIYSILDSTRYRLLADGRVQACLDGKDSDCRQPDGQRAAPVSGIGELARRSVNHQPVAAAGQGFWRVDSTTDLDWTRHKGWYMDLPLPGERLLKPMGFYDGSNILAIYSQIPAGSPKRPGESASPPDACNASEERQFLTFMNIMDGKRPGVPLMDSNGDGVYGTADEEVSRASVARGSQALLHKGHHAIGYDAEGRRNVLARMPEQSLRPSWRQMK</sequence>
<keyword evidence="4" id="KW-0732">Signal</keyword>
<reference evidence="6 7" key="1">
    <citation type="submission" date="2016-10" db="EMBL/GenBank/DDBJ databases">
        <authorList>
            <person name="de Groot N.N."/>
        </authorList>
    </citation>
    <scope>NUCLEOTIDE SEQUENCE [LARGE SCALE GENOMIC DNA]</scope>
    <source>
        <strain evidence="6 7">LMG 24775</strain>
    </source>
</reference>
<evidence type="ECO:0000256" key="2">
    <source>
        <dbReference type="ARBA" id="ARBA00022837"/>
    </source>
</evidence>
<evidence type="ECO:0000256" key="4">
    <source>
        <dbReference type="SAM" id="SignalP"/>
    </source>
</evidence>
<proteinExistence type="predicted"/>
<protein>
    <submittedName>
        <fullName evidence="6">Type IV pilus assembly protein PilY1</fullName>
    </submittedName>
</protein>
<feature type="domain" description="PilY1 beta-propeller" evidence="5">
    <location>
        <begin position="245"/>
        <end position="622"/>
    </location>
</feature>
<dbReference type="AlphaFoldDB" id="A0A1H3GJF1"/>